<protein>
    <submittedName>
        <fullName evidence="3">Glycoside hydrolase family 16 protein</fullName>
    </submittedName>
</protein>
<dbReference type="Proteomes" id="UP001595456">
    <property type="component" value="Unassembled WGS sequence"/>
</dbReference>
<organism evidence="3 4">
    <name type="scientific">Alteraurantiacibacter palmitatis</name>
    <dbReference type="NCBI Taxonomy" id="2054628"/>
    <lineage>
        <taxon>Bacteria</taxon>
        <taxon>Pseudomonadati</taxon>
        <taxon>Pseudomonadota</taxon>
        <taxon>Alphaproteobacteria</taxon>
        <taxon>Sphingomonadales</taxon>
        <taxon>Erythrobacteraceae</taxon>
        <taxon>Alteraurantiacibacter</taxon>
    </lineage>
</organism>
<name>A0ABV7E9W5_9SPHN</name>
<reference evidence="4" key="1">
    <citation type="journal article" date="2019" name="Int. J. Syst. Evol. Microbiol.">
        <title>The Global Catalogue of Microorganisms (GCM) 10K type strain sequencing project: providing services to taxonomists for standard genome sequencing and annotation.</title>
        <authorList>
            <consortium name="The Broad Institute Genomics Platform"/>
            <consortium name="The Broad Institute Genome Sequencing Center for Infectious Disease"/>
            <person name="Wu L."/>
            <person name="Ma J."/>
        </authorList>
    </citation>
    <scope>NUCLEOTIDE SEQUENCE [LARGE SCALE GENOMIC DNA]</scope>
    <source>
        <strain evidence="4">KCTC 52607</strain>
    </source>
</reference>
<evidence type="ECO:0000256" key="1">
    <source>
        <dbReference type="ARBA" id="ARBA00006865"/>
    </source>
</evidence>
<feature type="domain" description="GH16" evidence="2">
    <location>
        <begin position="1"/>
        <end position="286"/>
    </location>
</feature>
<comment type="caution">
    <text evidence="3">The sequence shown here is derived from an EMBL/GenBank/DDBJ whole genome shotgun (WGS) entry which is preliminary data.</text>
</comment>
<dbReference type="PANTHER" id="PTHR10963">
    <property type="entry name" value="GLYCOSYL HYDROLASE-RELATED"/>
    <property type="match status" value="1"/>
</dbReference>
<dbReference type="InterPro" id="IPR000757">
    <property type="entry name" value="Beta-glucanase-like"/>
</dbReference>
<dbReference type="PROSITE" id="PS51762">
    <property type="entry name" value="GH16_2"/>
    <property type="match status" value="1"/>
</dbReference>
<dbReference type="Pfam" id="PF00722">
    <property type="entry name" value="Glyco_hydro_16"/>
    <property type="match status" value="1"/>
</dbReference>
<sequence>MINPLLAILAAAMQAGSSAGGDAAHISPIEPHRAPAGYELVFADEFTEGDLPDGRKWTYDTHRNAEGWYNNELQYYAAGRRENARIENGALVIEARAENLRGLSLADFGGQNYSSARLVTNGAGWTYGFYEIRAKLPCGRGTWPAIWMLPADTTVTWPNGGEIDIMEHVGYDPGVIHTSVHTRAFNFRRGTHRTNSYSLPTACDRFHRYQLLWTPQRLVFAVDDAPNFLFEKVRSDRSRWPFDAPMNLILNIAVGGDWGGQRGIDSAAFPARMEIDHVRVYQLAGGAQ</sequence>
<dbReference type="CDD" id="cd08023">
    <property type="entry name" value="GH16_laminarinase_like"/>
    <property type="match status" value="1"/>
</dbReference>
<evidence type="ECO:0000313" key="4">
    <source>
        <dbReference type="Proteomes" id="UP001595456"/>
    </source>
</evidence>
<keyword evidence="4" id="KW-1185">Reference proteome</keyword>
<dbReference type="Gene3D" id="2.60.120.200">
    <property type="match status" value="1"/>
</dbReference>
<dbReference type="SUPFAM" id="SSF49899">
    <property type="entry name" value="Concanavalin A-like lectins/glucanases"/>
    <property type="match status" value="1"/>
</dbReference>
<keyword evidence="3" id="KW-0378">Hydrolase</keyword>
<dbReference type="PANTHER" id="PTHR10963:SF55">
    <property type="entry name" value="GLYCOSIDE HYDROLASE FAMILY 16 PROTEIN"/>
    <property type="match status" value="1"/>
</dbReference>
<comment type="similarity">
    <text evidence="1">Belongs to the glycosyl hydrolase 16 family.</text>
</comment>
<dbReference type="EMBL" id="JBHRST010000020">
    <property type="protein sequence ID" value="MFC3098668.1"/>
    <property type="molecule type" value="Genomic_DNA"/>
</dbReference>
<dbReference type="GO" id="GO:0016787">
    <property type="term" value="F:hydrolase activity"/>
    <property type="evidence" value="ECO:0007669"/>
    <property type="project" value="UniProtKB-KW"/>
</dbReference>
<dbReference type="InterPro" id="IPR013320">
    <property type="entry name" value="ConA-like_dom_sf"/>
</dbReference>
<accession>A0ABV7E9W5</accession>
<evidence type="ECO:0000313" key="3">
    <source>
        <dbReference type="EMBL" id="MFC3098668.1"/>
    </source>
</evidence>
<dbReference type="InterPro" id="IPR050546">
    <property type="entry name" value="Glycosyl_Hydrlase_16"/>
</dbReference>
<gene>
    <name evidence="3" type="ORF">ACFODU_12805</name>
</gene>
<proteinExistence type="inferred from homology"/>
<evidence type="ECO:0000259" key="2">
    <source>
        <dbReference type="PROSITE" id="PS51762"/>
    </source>
</evidence>
<dbReference type="RefSeq" id="WP_336926401.1">
    <property type="nucleotide sequence ID" value="NZ_JBANRO010000007.1"/>
</dbReference>